<dbReference type="GO" id="GO:0000049">
    <property type="term" value="F:tRNA binding"/>
    <property type="evidence" value="ECO:0007669"/>
    <property type="project" value="InterPro"/>
</dbReference>
<accession>A0A1G2ARN3</accession>
<dbReference type="InterPro" id="IPR000924">
    <property type="entry name" value="Glu/Gln-tRNA-synth"/>
</dbReference>
<dbReference type="SUPFAM" id="SSF52374">
    <property type="entry name" value="Nucleotidylyl transferase"/>
    <property type="match status" value="1"/>
</dbReference>
<comment type="similarity">
    <text evidence="1 7">Belongs to the class-I aminoacyl-tRNA synthetase family. Glutamate--tRNA ligase type 1 subfamily.</text>
</comment>
<comment type="subcellular location">
    <subcellularLocation>
        <location evidence="7">Cytoplasm</location>
    </subcellularLocation>
</comment>
<feature type="domain" description="Aminoacyl-tRNA synthetase class I anticodon-binding" evidence="9">
    <location>
        <begin position="333"/>
        <end position="477"/>
    </location>
</feature>
<dbReference type="InterPro" id="IPR001412">
    <property type="entry name" value="aa-tRNA-synth_I_CS"/>
</dbReference>
<evidence type="ECO:0000256" key="5">
    <source>
        <dbReference type="ARBA" id="ARBA00022917"/>
    </source>
</evidence>
<evidence type="ECO:0000259" key="9">
    <source>
        <dbReference type="Pfam" id="PF19269"/>
    </source>
</evidence>
<sequence length="485" mass="55517">MQKIRTRFAPSPTGYLHIGGLRTALYSYLLAKKHQGVFVLRIEDTDTNRYVSDAEQAMMRALKRAGLQYDEGPDVGGPYKPYIQTQRLALYQKYALELIHTGGAYYCFCSKERLETLRQQAEGDHLPFHYDGHCKQLSEKETKEKLQQKLPYVIRQKIPAEGTTNFKDAVYGTITVHNRELDEGVLIKSDGIPTYNFANVIDDHTMEITHVLRGCEFLSSTPKFILLYKAFGWQPPVFAHLPVIIKDGGKKLSKREKDAAFEELLDQGFLPEAIINYVALLGWNPKTEQEIFTLKELEEQFDLKGLNKAAAIFDKNKLLWVNSQHIQRLSLDEFHTHLAPYYEKIFQKTKLNVKKISELLHTRTKVFTEVPEQITFFEALPAYDTELFVNKKMKTDTLLALTALTRVFEAFEELTDWQEDTLRSTALKLIASMQLKNGQVLWPLRAALSGRQFTPGGAIEIAVILGKQESLARIAKAVEKLQKIR</sequence>
<dbReference type="InterPro" id="IPR045462">
    <property type="entry name" value="aa-tRNA-synth_I_cd-bd"/>
</dbReference>
<comment type="catalytic activity">
    <reaction evidence="7">
        <text>tRNA(Glu) + L-glutamate + ATP = L-glutamyl-tRNA(Glu) + AMP + diphosphate</text>
        <dbReference type="Rhea" id="RHEA:23540"/>
        <dbReference type="Rhea" id="RHEA-COMP:9663"/>
        <dbReference type="Rhea" id="RHEA-COMP:9680"/>
        <dbReference type="ChEBI" id="CHEBI:29985"/>
        <dbReference type="ChEBI" id="CHEBI:30616"/>
        <dbReference type="ChEBI" id="CHEBI:33019"/>
        <dbReference type="ChEBI" id="CHEBI:78442"/>
        <dbReference type="ChEBI" id="CHEBI:78520"/>
        <dbReference type="ChEBI" id="CHEBI:456215"/>
        <dbReference type="EC" id="6.1.1.17"/>
    </reaction>
</comment>
<evidence type="ECO:0000256" key="6">
    <source>
        <dbReference type="ARBA" id="ARBA00023146"/>
    </source>
</evidence>
<dbReference type="AlphaFoldDB" id="A0A1G2ARN3"/>
<dbReference type="PRINTS" id="PR00987">
    <property type="entry name" value="TRNASYNTHGLU"/>
</dbReference>
<dbReference type="GO" id="GO:0004818">
    <property type="term" value="F:glutamate-tRNA ligase activity"/>
    <property type="evidence" value="ECO:0007669"/>
    <property type="project" value="UniProtKB-UniRule"/>
</dbReference>
<dbReference type="HAMAP" id="MF_00022">
    <property type="entry name" value="Glu_tRNA_synth_type1"/>
    <property type="match status" value="1"/>
</dbReference>
<gene>
    <name evidence="7" type="primary">gltX</name>
    <name evidence="10" type="ORF">A3B74_02225</name>
</gene>
<proteinExistence type="inferred from homology"/>
<keyword evidence="3 7" id="KW-0547">Nucleotide-binding</keyword>
<dbReference type="STRING" id="1798540.A3B74_02225"/>
<dbReference type="InterPro" id="IPR008925">
    <property type="entry name" value="aa_tRNA-synth_I_cd-bd_sf"/>
</dbReference>
<evidence type="ECO:0000256" key="4">
    <source>
        <dbReference type="ARBA" id="ARBA00022840"/>
    </source>
</evidence>
<dbReference type="InterPro" id="IPR014729">
    <property type="entry name" value="Rossmann-like_a/b/a_fold"/>
</dbReference>
<evidence type="ECO:0000313" key="10">
    <source>
        <dbReference type="EMBL" id="OGY79572.1"/>
    </source>
</evidence>
<dbReference type="GO" id="GO:0005524">
    <property type="term" value="F:ATP binding"/>
    <property type="evidence" value="ECO:0007669"/>
    <property type="project" value="UniProtKB-UniRule"/>
</dbReference>
<name>A0A1G2ARN3_9BACT</name>
<dbReference type="Gene3D" id="3.40.50.620">
    <property type="entry name" value="HUPs"/>
    <property type="match status" value="1"/>
</dbReference>
<evidence type="ECO:0000259" key="8">
    <source>
        <dbReference type="Pfam" id="PF00749"/>
    </source>
</evidence>
<dbReference type="CDD" id="cd00808">
    <property type="entry name" value="GluRS_core"/>
    <property type="match status" value="1"/>
</dbReference>
<protein>
    <recommendedName>
        <fullName evidence="7">Glutamate--tRNA ligase</fullName>
        <ecNumber evidence="7">6.1.1.17</ecNumber>
    </recommendedName>
    <alternativeName>
        <fullName evidence="7">Glutamyl-tRNA synthetase</fullName>
        <shortName evidence="7">GluRS</shortName>
    </alternativeName>
</protein>
<dbReference type="EMBL" id="MHKB01000008">
    <property type="protein sequence ID" value="OGY79572.1"/>
    <property type="molecule type" value="Genomic_DNA"/>
</dbReference>
<dbReference type="InterPro" id="IPR020058">
    <property type="entry name" value="Glu/Gln-tRNA-synth_Ib_cat-dom"/>
</dbReference>
<dbReference type="FunFam" id="3.40.50.620:FF:000045">
    <property type="entry name" value="Glutamate--tRNA ligase, mitochondrial"/>
    <property type="match status" value="1"/>
</dbReference>
<feature type="short sequence motif" description="'HIGH' region" evidence="7">
    <location>
        <begin position="10"/>
        <end position="20"/>
    </location>
</feature>
<keyword evidence="5 7" id="KW-0648">Protein biosynthesis</keyword>
<dbReference type="GO" id="GO:0006424">
    <property type="term" value="P:glutamyl-tRNA aminoacylation"/>
    <property type="evidence" value="ECO:0007669"/>
    <property type="project" value="UniProtKB-UniRule"/>
</dbReference>
<dbReference type="GO" id="GO:0005737">
    <property type="term" value="C:cytoplasm"/>
    <property type="evidence" value="ECO:0007669"/>
    <property type="project" value="UniProtKB-SubCell"/>
</dbReference>
<dbReference type="InterPro" id="IPR020751">
    <property type="entry name" value="aa-tRNA-synth_I_codon-bd_sub2"/>
</dbReference>
<dbReference type="InterPro" id="IPR033910">
    <property type="entry name" value="GluRS_core"/>
</dbReference>
<feature type="binding site" evidence="7">
    <location>
        <position position="254"/>
    </location>
    <ligand>
        <name>ATP</name>
        <dbReference type="ChEBI" id="CHEBI:30616"/>
    </ligand>
</feature>
<dbReference type="Gene3D" id="1.10.10.350">
    <property type="match status" value="1"/>
</dbReference>
<evidence type="ECO:0000313" key="11">
    <source>
        <dbReference type="Proteomes" id="UP000177165"/>
    </source>
</evidence>
<dbReference type="EC" id="6.1.1.17" evidence="7"/>
<dbReference type="Proteomes" id="UP000177165">
    <property type="component" value="Unassembled WGS sequence"/>
</dbReference>
<comment type="function">
    <text evidence="7">Catalyzes the attachment of glutamate to tRNA(Glu) in a two-step reaction: glutamate is first activated by ATP to form Glu-AMP and then transferred to the acceptor end of tRNA(Glu).</text>
</comment>
<keyword evidence="6 7" id="KW-0030">Aminoacyl-tRNA synthetase</keyword>
<comment type="subunit">
    <text evidence="7">Monomer.</text>
</comment>
<keyword evidence="4 7" id="KW-0067">ATP-binding</keyword>
<feature type="short sequence motif" description="'KMSKS' region" evidence="7">
    <location>
        <begin position="251"/>
        <end position="255"/>
    </location>
</feature>
<dbReference type="InterPro" id="IPR004527">
    <property type="entry name" value="Glu-tRNA-ligase_bac/mito"/>
</dbReference>
<keyword evidence="2 7" id="KW-0436">Ligase</keyword>
<dbReference type="PANTHER" id="PTHR43311:SF2">
    <property type="entry name" value="GLUTAMATE--TRNA LIGASE, MITOCHONDRIAL-RELATED"/>
    <property type="match status" value="1"/>
</dbReference>
<comment type="caution">
    <text evidence="10">The sequence shown here is derived from an EMBL/GenBank/DDBJ whole genome shotgun (WGS) entry which is preliminary data.</text>
</comment>
<comment type="caution">
    <text evidence="7">Lacks conserved residue(s) required for the propagation of feature annotation.</text>
</comment>
<evidence type="ECO:0000256" key="1">
    <source>
        <dbReference type="ARBA" id="ARBA00007894"/>
    </source>
</evidence>
<dbReference type="Pfam" id="PF00749">
    <property type="entry name" value="tRNA-synt_1c"/>
    <property type="match status" value="1"/>
</dbReference>
<dbReference type="PANTHER" id="PTHR43311">
    <property type="entry name" value="GLUTAMATE--TRNA LIGASE"/>
    <property type="match status" value="1"/>
</dbReference>
<evidence type="ECO:0000256" key="7">
    <source>
        <dbReference type="HAMAP-Rule" id="MF_00022"/>
    </source>
</evidence>
<dbReference type="Pfam" id="PF19269">
    <property type="entry name" value="Anticodon_2"/>
    <property type="match status" value="1"/>
</dbReference>
<evidence type="ECO:0000256" key="3">
    <source>
        <dbReference type="ARBA" id="ARBA00022741"/>
    </source>
</evidence>
<organism evidence="10 11">
    <name type="scientific">Candidatus Kerfeldbacteria bacterium RIFCSPHIGHO2_02_FULL_42_14</name>
    <dbReference type="NCBI Taxonomy" id="1798540"/>
    <lineage>
        <taxon>Bacteria</taxon>
        <taxon>Candidatus Kerfeldiibacteriota</taxon>
    </lineage>
</organism>
<dbReference type="GO" id="GO:0008270">
    <property type="term" value="F:zinc ion binding"/>
    <property type="evidence" value="ECO:0007669"/>
    <property type="project" value="InterPro"/>
</dbReference>
<dbReference type="PROSITE" id="PS00178">
    <property type="entry name" value="AA_TRNA_LIGASE_I"/>
    <property type="match status" value="1"/>
</dbReference>
<feature type="domain" description="Glutamyl/glutaminyl-tRNA synthetase class Ib catalytic" evidence="8">
    <location>
        <begin position="3"/>
        <end position="320"/>
    </location>
</feature>
<dbReference type="NCBIfam" id="TIGR00464">
    <property type="entry name" value="gltX_bact"/>
    <property type="match status" value="1"/>
</dbReference>
<dbReference type="InterPro" id="IPR049940">
    <property type="entry name" value="GluQ/Sye"/>
</dbReference>
<dbReference type="SUPFAM" id="SSF48163">
    <property type="entry name" value="An anticodon-binding domain of class I aminoacyl-tRNA synthetases"/>
    <property type="match status" value="1"/>
</dbReference>
<evidence type="ECO:0000256" key="2">
    <source>
        <dbReference type="ARBA" id="ARBA00022598"/>
    </source>
</evidence>
<reference evidence="10 11" key="1">
    <citation type="journal article" date="2016" name="Nat. Commun.">
        <title>Thousands of microbial genomes shed light on interconnected biogeochemical processes in an aquifer system.</title>
        <authorList>
            <person name="Anantharaman K."/>
            <person name="Brown C.T."/>
            <person name="Hug L.A."/>
            <person name="Sharon I."/>
            <person name="Castelle C.J."/>
            <person name="Probst A.J."/>
            <person name="Thomas B.C."/>
            <person name="Singh A."/>
            <person name="Wilkins M.J."/>
            <person name="Karaoz U."/>
            <person name="Brodie E.L."/>
            <person name="Williams K.H."/>
            <person name="Hubbard S.S."/>
            <person name="Banfield J.F."/>
        </authorList>
    </citation>
    <scope>NUCLEOTIDE SEQUENCE [LARGE SCALE GENOMIC DNA]</scope>
</reference>
<keyword evidence="7" id="KW-0963">Cytoplasm</keyword>